<name>A0A5B9QHC5_9BACT</name>
<dbReference type="PIRSF" id="PIRSF005962">
    <property type="entry name" value="Pept_M20D_amidohydro"/>
    <property type="match status" value="1"/>
</dbReference>
<dbReference type="GO" id="GO:0016787">
    <property type="term" value="F:hydrolase activity"/>
    <property type="evidence" value="ECO:0007669"/>
    <property type="project" value="UniProtKB-KW"/>
</dbReference>
<proteinExistence type="predicted"/>
<feature type="binding site" evidence="2">
    <location>
        <position position="183"/>
    </location>
    <ligand>
        <name>Mn(2+)</name>
        <dbReference type="ChEBI" id="CHEBI:29035"/>
        <label>2</label>
    </ligand>
</feature>
<gene>
    <name evidence="4" type="primary">yxeP</name>
    <name evidence="4" type="ORF">UC8_04250</name>
</gene>
<evidence type="ECO:0000259" key="3">
    <source>
        <dbReference type="Pfam" id="PF07687"/>
    </source>
</evidence>
<feature type="binding site" evidence="2">
    <location>
        <position position="382"/>
    </location>
    <ligand>
        <name>Mn(2+)</name>
        <dbReference type="ChEBI" id="CHEBI:29035"/>
        <label>2</label>
    </ligand>
</feature>
<keyword evidence="2" id="KW-0464">Manganese</keyword>
<dbReference type="EC" id="3.-.-.-" evidence="4"/>
<reference evidence="4 5" key="1">
    <citation type="submission" date="2019-08" db="EMBL/GenBank/DDBJ databases">
        <title>Deep-cultivation of Planctomycetes and their phenomic and genomic characterization uncovers novel biology.</title>
        <authorList>
            <person name="Wiegand S."/>
            <person name="Jogler M."/>
            <person name="Boedeker C."/>
            <person name="Pinto D."/>
            <person name="Vollmers J."/>
            <person name="Rivas-Marin E."/>
            <person name="Kohn T."/>
            <person name="Peeters S.H."/>
            <person name="Heuer A."/>
            <person name="Rast P."/>
            <person name="Oberbeckmann S."/>
            <person name="Bunk B."/>
            <person name="Jeske O."/>
            <person name="Meyerdierks A."/>
            <person name="Storesund J.E."/>
            <person name="Kallscheuer N."/>
            <person name="Luecker S."/>
            <person name="Lage O.M."/>
            <person name="Pohl T."/>
            <person name="Merkel B.J."/>
            <person name="Hornburger P."/>
            <person name="Mueller R.-W."/>
            <person name="Bruemmer F."/>
            <person name="Labrenz M."/>
            <person name="Spormann A.M."/>
            <person name="Op den Camp H."/>
            <person name="Overmann J."/>
            <person name="Amann R."/>
            <person name="Jetten M.S.M."/>
            <person name="Mascher T."/>
            <person name="Medema M.H."/>
            <person name="Devos D.P."/>
            <person name="Kaster A.-K."/>
            <person name="Ovreas L."/>
            <person name="Rohde M."/>
            <person name="Galperin M.Y."/>
            <person name="Jogler C."/>
        </authorList>
    </citation>
    <scope>NUCLEOTIDE SEQUENCE [LARGE SCALE GENOMIC DNA]</scope>
    <source>
        <strain evidence="4 5">UC8</strain>
    </source>
</reference>
<dbReference type="RefSeq" id="WP_068137353.1">
    <property type="nucleotide sequence ID" value="NZ_CP042914.1"/>
</dbReference>
<keyword evidence="2" id="KW-0479">Metal-binding</keyword>
<feature type="binding site" evidence="2">
    <location>
        <position position="159"/>
    </location>
    <ligand>
        <name>Mn(2+)</name>
        <dbReference type="ChEBI" id="CHEBI:29035"/>
        <label>2</label>
    </ligand>
</feature>
<sequence length="410" mass="44722">MTQPTDAGERELKTWSPIVQEIAAELSPQWRELRRYLHRHPELSNEEFLTTEELGKRFARLDLPVNYIGERRGLTCDLVSDPDAVMPRLALRGDIDALPIQDAKTVDYRSCQDGVMHACGHDVHAAVIYGAMAILRSMHQSGQLPWPIAVRAVLQPAEELATGARYMIHHHALRDVSAILSLHVDPTRSVGCIGLRKGTLTANCDIFHVQCNGRGGHGARPHLTHDPIDAITRWVQSSFRRVDRATDPAETVAISIGTISAGHSANVIPDTAELEGTLRTLTAESRLKVLETMEDVCEGVGRETQCQIELQLKMSAPMVVNDAELVDLLSTATCHTLGAGAVEAIELPSMGSEDFSFYLEHIPGAMMRLGVAGEQVGRAPLHTSLFDVDERAIADGAKVLATAAILHFAP</sequence>
<keyword evidence="5" id="KW-1185">Reference proteome</keyword>
<dbReference type="InterPro" id="IPR036264">
    <property type="entry name" value="Bact_exopeptidase_dim_dom"/>
</dbReference>
<evidence type="ECO:0000313" key="4">
    <source>
        <dbReference type="EMBL" id="QEG38468.1"/>
    </source>
</evidence>
<dbReference type="GO" id="GO:0046872">
    <property type="term" value="F:metal ion binding"/>
    <property type="evidence" value="ECO:0007669"/>
    <property type="project" value="UniProtKB-KW"/>
</dbReference>
<dbReference type="EMBL" id="CP042914">
    <property type="protein sequence ID" value="QEG38468.1"/>
    <property type="molecule type" value="Genomic_DNA"/>
</dbReference>
<dbReference type="AlphaFoldDB" id="A0A5B9QHC5"/>
<organism evidence="4 5">
    <name type="scientific">Roseimaritima ulvae</name>
    <dbReference type="NCBI Taxonomy" id="980254"/>
    <lineage>
        <taxon>Bacteria</taxon>
        <taxon>Pseudomonadati</taxon>
        <taxon>Planctomycetota</taxon>
        <taxon>Planctomycetia</taxon>
        <taxon>Pirellulales</taxon>
        <taxon>Pirellulaceae</taxon>
        <taxon>Roseimaritima</taxon>
    </lineage>
</organism>
<dbReference type="InterPro" id="IPR017439">
    <property type="entry name" value="Amidohydrolase"/>
</dbReference>
<feature type="binding site" evidence="2">
    <location>
        <position position="121"/>
    </location>
    <ligand>
        <name>Mn(2+)</name>
        <dbReference type="ChEBI" id="CHEBI:29035"/>
        <label>2</label>
    </ligand>
</feature>
<comment type="cofactor">
    <cofactor evidence="2">
        <name>Mn(2+)</name>
        <dbReference type="ChEBI" id="CHEBI:29035"/>
    </cofactor>
    <text evidence="2">The Mn(2+) ion enhances activity.</text>
</comment>
<dbReference type="Gene3D" id="3.30.70.360">
    <property type="match status" value="1"/>
</dbReference>
<dbReference type="PANTHER" id="PTHR11014:SF63">
    <property type="entry name" value="METALLOPEPTIDASE, PUTATIVE (AFU_ORTHOLOGUE AFUA_6G09600)-RELATED"/>
    <property type="match status" value="1"/>
</dbReference>
<dbReference type="Gene3D" id="3.40.630.10">
    <property type="entry name" value="Zn peptidases"/>
    <property type="match status" value="1"/>
</dbReference>
<dbReference type="InterPro" id="IPR002933">
    <property type="entry name" value="Peptidase_M20"/>
</dbReference>
<dbReference type="Pfam" id="PF01546">
    <property type="entry name" value="Peptidase_M20"/>
    <property type="match status" value="1"/>
</dbReference>
<protein>
    <submittedName>
        <fullName evidence="4">Putative hydrolase YxeP</fullName>
        <ecNumber evidence="4">3.-.-.-</ecNumber>
    </submittedName>
</protein>
<feature type="binding site" evidence="2">
    <location>
        <position position="119"/>
    </location>
    <ligand>
        <name>Mn(2+)</name>
        <dbReference type="ChEBI" id="CHEBI:29035"/>
        <label>2</label>
    </ligand>
</feature>
<accession>A0A5B9QHC5</accession>
<feature type="domain" description="Peptidase M20 dimerisation" evidence="3">
    <location>
        <begin position="207"/>
        <end position="302"/>
    </location>
</feature>
<dbReference type="PANTHER" id="PTHR11014">
    <property type="entry name" value="PEPTIDASE M20 FAMILY MEMBER"/>
    <property type="match status" value="1"/>
</dbReference>
<dbReference type="Pfam" id="PF07687">
    <property type="entry name" value="M20_dimer"/>
    <property type="match status" value="1"/>
</dbReference>
<dbReference type="SUPFAM" id="SSF55031">
    <property type="entry name" value="Bacterial exopeptidase dimerisation domain"/>
    <property type="match status" value="1"/>
</dbReference>
<dbReference type="NCBIfam" id="TIGR01891">
    <property type="entry name" value="amidohydrolases"/>
    <property type="match status" value="1"/>
</dbReference>
<dbReference type="Proteomes" id="UP000325286">
    <property type="component" value="Chromosome"/>
</dbReference>
<keyword evidence="1 4" id="KW-0378">Hydrolase</keyword>
<dbReference type="InterPro" id="IPR011650">
    <property type="entry name" value="Peptidase_M20_dimer"/>
</dbReference>
<dbReference type="SUPFAM" id="SSF53187">
    <property type="entry name" value="Zn-dependent exopeptidases"/>
    <property type="match status" value="1"/>
</dbReference>
<dbReference type="KEGG" id="rul:UC8_04250"/>
<evidence type="ECO:0000256" key="1">
    <source>
        <dbReference type="ARBA" id="ARBA00022801"/>
    </source>
</evidence>
<evidence type="ECO:0000256" key="2">
    <source>
        <dbReference type="PIRSR" id="PIRSR005962-1"/>
    </source>
</evidence>
<evidence type="ECO:0000313" key="5">
    <source>
        <dbReference type="Proteomes" id="UP000325286"/>
    </source>
</evidence>
<dbReference type="OrthoDB" id="9776731at2"/>